<feature type="transmembrane region" description="Helical" evidence="1">
    <location>
        <begin position="134"/>
        <end position="154"/>
    </location>
</feature>
<accession>A0A920CST2</accession>
<evidence type="ECO:0008006" key="4">
    <source>
        <dbReference type="Google" id="ProtNLM"/>
    </source>
</evidence>
<feature type="transmembrane region" description="Helical" evidence="1">
    <location>
        <begin position="96"/>
        <end position="114"/>
    </location>
</feature>
<feature type="transmembrane region" description="Helical" evidence="1">
    <location>
        <begin position="12"/>
        <end position="28"/>
    </location>
</feature>
<dbReference type="InterPro" id="IPR009845">
    <property type="entry name" value="DUF1405"/>
</dbReference>
<keyword evidence="1" id="KW-0472">Membrane</keyword>
<feature type="transmembrane region" description="Helical" evidence="1">
    <location>
        <begin position="71"/>
        <end position="89"/>
    </location>
</feature>
<sequence length="161" mass="17955">MLPFVPDSPTASLFFSLSILYLLFAPQGKSPFVRWAQMIINALAVVCSIKYGVWATAIIIAGALQGEPLNWQSYMLMASHLAMAVEVTLYARFMKLGTISFLLATAWLLLNDTMDYTFGIYPWLPSTLQDNVDAVKLFTYLLSLTSLVIGYISWKAARKQA</sequence>
<reference evidence="2" key="1">
    <citation type="submission" date="2021-03" db="EMBL/GenBank/DDBJ databases">
        <title>Antimicrobial resistance genes in bacteria isolated from Japanese honey, and their potential for conferring macrolide and lincosamide resistance in the American foulbrood pathogen Paenibacillus larvae.</title>
        <authorList>
            <person name="Okamoto M."/>
            <person name="Kumagai M."/>
            <person name="Kanamori H."/>
            <person name="Takamatsu D."/>
        </authorList>
    </citation>
    <scope>NUCLEOTIDE SEQUENCE</scope>
    <source>
        <strain evidence="2">J40TS1</strain>
    </source>
</reference>
<dbReference type="PANTHER" id="PTHR40042">
    <property type="entry name" value="HYPOTHETICAL MEMBRANE SPANNING PROTEIN"/>
    <property type="match status" value="1"/>
</dbReference>
<comment type="caution">
    <text evidence="2">The sequence shown here is derived from an EMBL/GenBank/DDBJ whole genome shotgun (WGS) entry which is preliminary data.</text>
</comment>
<evidence type="ECO:0000256" key="1">
    <source>
        <dbReference type="SAM" id="Phobius"/>
    </source>
</evidence>
<dbReference type="AlphaFoldDB" id="A0A920CST2"/>
<dbReference type="PANTHER" id="PTHR40042:SF1">
    <property type="entry name" value="DUF1405 DOMAIN-CONTAINING PROTEIN"/>
    <property type="match status" value="1"/>
</dbReference>
<gene>
    <name evidence="2" type="primary">ypjA</name>
    <name evidence="2" type="ORF">J40TS1_07540</name>
</gene>
<dbReference type="Pfam" id="PF07187">
    <property type="entry name" value="DUF1405"/>
    <property type="match status" value="1"/>
</dbReference>
<protein>
    <recommendedName>
        <fullName evidence="4">DUF1405 domain-containing protein</fullName>
    </recommendedName>
</protein>
<dbReference type="EMBL" id="BOSE01000001">
    <property type="protein sequence ID" value="GIP15112.1"/>
    <property type="molecule type" value="Genomic_DNA"/>
</dbReference>
<dbReference type="Proteomes" id="UP000683139">
    <property type="component" value="Unassembled WGS sequence"/>
</dbReference>
<organism evidence="2 3">
    <name type="scientific">Paenibacillus montaniterrae</name>
    <dbReference type="NCBI Taxonomy" id="429341"/>
    <lineage>
        <taxon>Bacteria</taxon>
        <taxon>Bacillati</taxon>
        <taxon>Bacillota</taxon>
        <taxon>Bacilli</taxon>
        <taxon>Bacillales</taxon>
        <taxon>Paenibacillaceae</taxon>
        <taxon>Paenibacillus</taxon>
    </lineage>
</organism>
<feature type="transmembrane region" description="Helical" evidence="1">
    <location>
        <begin position="40"/>
        <end position="65"/>
    </location>
</feature>
<name>A0A920CST2_9BACL</name>
<evidence type="ECO:0000313" key="3">
    <source>
        <dbReference type="Proteomes" id="UP000683139"/>
    </source>
</evidence>
<keyword evidence="3" id="KW-1185">Reference proteome</keyword>
<keyword evidence="1" id="KW-0812">Transmembrane</keyword>
<evidence type="ECO:0000313" key="2">
    <source>
        <dbReference type="EMBL" id="GIP15112.1"/>
    </source>
</evidence>
<keyword evidence="1" id="KW-1133">Transmembrane helix</keyword>
<proteinExistence type="predicted"/>